<accession>A0A5D4NTW7</accession>
<dbReference type="PANTHER" id="PTHR46889:SF4">
    <property type="entry name" value="TRANSPOSASE INSO FOR INSERTION SEQUENCE ELEMENT IS911B-RELATED"/>
    <property type="match status" value="1"/>
</dbReference>
<name>A0A5D4NTW7_9BACI</name>
<dbReference type="RefSeq" id="WP_148939126.1">
    <property type="nucleotide sequence ID" value="NZ_VTEI01000003.1"/>
</dbReference>
<dbReference type="EMBL" id="VTEI01000003">
    <property type="protein sequence ID" value="TYS17773.1"/>
    <property type="molecule type" value="Genomic_DNA"/>
</dbReference>
<dbReference type="GO" id="GO:0015074">
    <property type="term" value="P:DNA integration"/>
    <property type="evidence" value="ECO:0007669"/>
    <property type="project" value="InterPro"/>
</dbReference>
<evidence type="ECO:0000256" key="1">
    <source>
        <dbReference type="ARBA" id="ARBA00002286"/>
    </source>
</evidence>
<dbReference type="NCBIfam" id="NF033516">
    <property type="entry name" value="transpos_IS3"/>
    <property type="match status" value="1"/>
</dbReference>
<dbReference type="InterPro" id="IPR036397">
    <property type="entry name" value="RNaseH_sf"/>
</dbReference>
<dbReference type="InterPro" id="IPR025948">
    <property type="entry name" value="HTH-like_dom"/>
</dbReference>
<comment type="caution">
    <text evidence="3">The sequence shown here is derived from an EMBL/GenBank/DDBJ whole genome shotgun (WGS) entry which is preliminary data.</text>
</comment>
<dbReference type="AlphaFoldDB" id="A0A5D4NTW7"/>
<dbReference type="Pfam" id="PF00665">
    <property type="entry name" value="rve"/>
    <property type="match status" value="1"/>
</dbReference>
<evidence type="ECO:0000313" key="3">
    <source>
        <dbReference type="EMBL" id="TYS17773.1"/>
    </source>
</evidence>
<dbReference type="InterPro" id="IPR012337">
    <property type="entry name" value="RNaseH-like_sf"/>
</dbReference>
<comment type="function">
    <text evidence="1">Involved in the transposition of the insertion sequence.</text>
</comment>
<dbReference type="Gene3D" id="3.30.420.10">
    <property type="entry name" value="Ribonuclease H-like superfamily/Ribonuclease H"/>
    <property type="match status" value="1"/>
</dbReference>
<dbReference type="Pfam" id="PF13333">
    <property type="entry name" value="rve_2"/>
    <property type="match status" value="1"/>
</dbReference>
<proteinExistence type="predicted"/>
<dbReference type="Proteomes" id="UP000322267">
    <property type="component" value="Unassembled WGS sequence"/>
</dbReference>
<sequence length="326" mass="38349">MNRSPRGKRNFKKGDAHLHARKTVKFEFIHNHRHEHTIVKMCDVLGVSTSGYYLYLRRLEREETERERWNRQLDERIQFHFHDNLGTYGSPRIYKKITQEDGIQVSLKKVTNRMSELGLYAVPSPKFIHTTDSDHDQAVFKNVLNRNFQPEAPNKVWATDITYIHTGEGFLYLNPILDLYSRRVISYAIDDHMNHSLPLRALNEALSKRQPKHGWVHHSDRGSQYCSRNYLDALRQADATISMSRKANPYDNACVESFFASLKKEYLYKWVFKTKAEAIQAVQFYIEFYNRKRMHSSLDYATPIEVEVAYMKAQKKDTTKDFTTSA</sequence>
<evidence type="ECO:0000259" key="2">
    <source>
        <dbReference type="PROSITE" id="PS50994"/>
    </source>
</evidence>
<dbReference type="InterPro" id="IPR048020">
    <property type="entry name" value="Transpos_IS3"/>
</dbReference>
<evidence type="ECO:0000313" key="4">
    <source>
        <dbReference type="Proteomes" id="UP000322267"/>
    </source>
</evidence>
<dbReference type="PROSITE" id="PS50994">
    <property type="entry name" value="INTEGRASE"/>
    <property type="match status" value="1"/>
</dbReference>
<dbReference type="OrthoDB" id="9781005at2"/>
<protein>
    <submittedName>
        <fullName evidence="3">IS3 family transposase</fullName>
    </submittedName>
</protein>
<gene>
    <name evidence="3" type="ORF">FZC78_07895</name>
</gene>
<organism evidence="3 4">
    <name type="scientific">Rossellomorea vietnamensis</name>
    <dbReference type="NCBI Taxonomy" id="218284"/>
    <lineage>
        <taxon>Bacteria</taxon>
        <taxon>Bacillati</taxon>
        <taxon>Bacillota</taxon>
        <taxon>Bacilli</taxon>
        <taxon>Bacillales</taxon>
        <taxon>Bacillaceae</taxon>
        <taxon>Rossellomorea</taxon>
    </lineage>
</organism>
<dbReference type="InterPro" id="IPR050900">
    <property type="entry name" value="Transposase_IS3/IS150/IS904"/>
</dbReference>
<reference evidence="3 4" key="1">
    <citation type="submission" date="2019-08" db="EMBL/GenBank/DDBJ databases">
        <title>Bacillus genomes from the desert of Cuatro Cienegas, Coahuila.</title>
        <authorList>
            <person name="Olmedo-Alvarez G."/>
        </authorList>
    </citation>
    <scope>NUCLEOTIDE SEQUENCE [LARGE SCALE GENOMIC DNA]</scope>
    <source>
        <strain evidence="3 4">CH34_1T</strain>
    </source>
</reference>
<dbReference type="InterPro" id="IPR001584">
    <property type="entry name" value="Integrase_cat-core"/>
</dbReference>
<dbReference type="PANTHER" id="PTHR46889">
    <property type="entry name" value="TRANSPOSASE INSF FOR INSERTION SEQUENCE IS3B-RELATED"/>
    <property type="match status" value="1"/>
</dbReference>
<dbReference type="GO" id="GO:0003676">
    <property type="term" value="F:nucleic acid binding"/>
    <property type="evidence" value="ECO:0007669"/>
    <property type="project" value="InterPro"/>
</dbReference>
<feature type="domain" description="Integrase catalytic" evidence="2">
    <location>
        <begin position="149"/>
        <end position="311"/>
    </location>
</feature>
<dbReference type="SUPFAM" id="SSF53098">
    <property type="entry name" value="Ribonuclease H-like"/>
    <property type="match status" value="1"/>
</dbReference>
<dbReference type="Pfam" id="PF13276">
    <property type="entry name" value="HTH_21"/>
    <property type="match status" value="1"/>
</dbReference>